<proteinExistence type="predicted"/>
<dbReference type="GO" id="GO:0016301">
    <property type="term" value="F:kinase activity"/>
    <property type="evidence" value="ECO:0007669"/>
    <property type="project" value="UniProtKB-KW"/>
</dbReference>
<dbReference type="RefSeq" id="WP_021853859.1">
    <property type="nucleotide sequence ID" value="NZ_DAWBWQ010000031.1"/>
</dbReference>
<dbReference type="SUPFAM" id="SSF52540">
    <property type="entry name" value="P-loop containing nucleoside triphosphate hydrolases"/>
    <property type="match status" value="1"/>
</dbReference>
<comment type="caution">
    <text evidence="1">The sequence shown here is derived from an EMBL/GenBank/DDBJ whole genome shotgun (WGS) entry which is preliminary data.</text>
</comment>
<dbReference type="Proteomes" id="UP000036951">
    <property type="component" value="Unassembled WGS sequence"/>
</dbReference>
<keyword evidence="2" id="KW-1185">Reference proteome</keyword>
<name>A0A8E1R212_9BACT</name>
<dbReference type="AlphaFoldDB" id="A0A8E1R212"/>
<gene>
    <name evidence="1" type="ORF">ACU52_01560</name>
</gene>
<reference evidence="1 2" key="1">
    <citation type="submission" date="2015-06" db="EMBL/GenBank/DDBJ databases">
        <title>Prevotella sp. 109, sp. nov., a novel member of the family Prevotellaceae isolated from human faeces.</title>
        <authorList>
            <person name="Shkoporov A.N."/>
            <person name="Chaplin A.V."/>
            <person name="Kafarskaia L.I."/>
            <person name="Efimov B.A."/>
        </authorList>
    </citation>
    <scope>NUCLEOTIDE SEQUENCE [LARGE SCALE GENOMIC DNA]</scope>
    <source>
        <strain evidence="1 2">109</strain>
    </source>
</reference>
<dbReference type="EMBL" id="LFQU01000001">
    <property type="protein sequence ID" value="KOO69851.1"/>
    <property type="molecule type" value="Genomic_DNA"/>
</dbReference>
<organism evidence="1 2">
    <name type="scientific">Xylanibacter rarus</name>
    <dbReference type="NCBI Taxonomy" id="1676614"/>
    <lineage>
        <taxon>Bacteria</taxon>
        <taxon>Pseudomonadati</taxon>
        <taxon>Bacteroidota</taxon>
        <taxon>Bacteroidia</taxon>
        <taxon>Bacteroidales</taxon>
        <taxon>Prevotellaceae</taxon>
        <taxon>Xylanibacter</taxon>
    </lineage>
</organism>
<dbReference type="Gene3D" id="3.40.50.300">
    <property type="entry name" value="P-loop containing nucleotide triphosphate hydrolases"/>
    <property type="match status" value="1"/>
</dbReference>
<dbReference type="Pfam" id="PF13189">
    <property type="entry name" value="Cytidylate_kin2"/>
    <property type="match status" value="1"/>
</dbReference>
<dbReference type="InterPro" id="IPR027417">
    <property type="entry name" value="P-loop_NTPase"/>
</dbReference>
<protein>
    <submittedName>
        <fullName evidence="1">Cytidylate kinase</fullName>
    </submittedName>
</protein>
<keyword evidence="1" id="KW-0808">Transferase</keyword>
<evidence type="ECO:0000313" key="2">
    <source>
        <dbReference type="Proteomes" id="UP000036951"/>
    </source>
</evidence>
<accession>A0A8E1R212</accession>
<dbReference type="OrthoDB" id="9781180at2"/>
<sequence length="209" mass="24113">METKKKIIINVGRQLGSGGMIIAKMLADEFGCKFYDRELLNLAAKESGFSEKFFEQNDEKKGFFKSLFHMHVPYISDNCFYNNKLSQESLFQFQSDAIRKAAEAHSCVFVGRCADYVLRDFDNMVSVFITADIDERIERICKRHNCNREEAKKIIENKEDSRSSYYNYYTGKKWGHSTSYDLCINSSLLGIEGTAGFLKEFITKSLDLK</sequence>
<keyword evidence="1" id="KW-0418">Kinase</keyword>
<evidence type="ECO:0000313" key="1">
    <source>
        <dbReference type="EMBL" id="KOO69851.1"/>
    </source>
</evidence>